<accession>E6QPI4</accession>
<name>E6QPI4_9ZZZZ</name>
<sequence length="342" mass="36406">MATAGTYWAAAPVVRRVRAYFAPVNRAAQTPVLFDASEQGEFNLDSPPAPWISLGWIRNFVRKPLGKMVPVVTGIPATVLEQTWELLDAQVSFHFQSWTKLTMALSTGSQHMNLLTAASSATPTADGGSAVPAVMIQTGATATFLPLAAADAATFIAGQMVAVDVDYSGQTGYVGTPVSGAYVKSALTDVNYVRRVTFNVARIASVTSAGLTLAEALPGGAPTIGMKAQALVGFVDREGGSFFPEWSGMFVLEGSQGERIFYHYPRLQPVVGTVEKPLVPTTDVPLPIEDKIKPLLVAPKYQGSLERIALTALCRAMPITDPLDGELVLCYRSFLPATNALI</sequence>
<proteinExistence type="predicted"/>
<reference evidence="1" key="1">
    <citation type="submission" date="2009-10" db="EMBL/GenBank/DDBJ databases">
        <title>Diversity of trophic interactions inside an arsenic-rich microbial ecosystem.</title>
        <authorList>
            <person name="Bertin P.N."/>
            <person name="Heinrich-Salmeron A."/>
            <person name="Pelletier E."/>
            <person name="Goulhen-Chollet F."/>
            <person name="Arsene-Ploetze F."/>
            <person name="Gallien S."/>
            <person name="Calteau A."/>
            <person name="Vallenet D."/>
            <person name="Casiot C."/>
            <person name="Chane-Woon-Ming B."/>
            <person name="Giloteaux L."/>
            <person name="Barakat M."/>
            <person name="Bonnefoy V."/>
            <person name="Bruneel O."/>
            <person name="Chandler M."/>
            <person name="Cleiss J."/>
            <person name="Duran R."/>
            <person name="Elbaz-Poulichet F."/>
            <person name="Fonknechten N."/>
            <person name="Lauga B."/>
            <person name="Mornico D."/>
            <person name="Ortet P."/>
            <person name="Schaeffer C."/>
            <person name="Siguier P."/>
            <person name="Alexander Thil Smith A."/>
            <person name="Van Dorsselaer A."/>
            <person name="Weissenbach J."/>
            <person name="Medigue C."/>
            <person name="Le Paslier D."/>
        </authorList>
    </citation>
    <scope>NUCLEOTIDE SEQUENCE</scope>
</reference>
<comment type="caution">
    <text evidence="1">The sequence shown here is derived from an EMBL/GenBank/DDBJ whole genome shotgun (WGS) entry which is preliminary data.</text>
</comment>
<dbReference type="EMBL" id="CABQ01000327">
    <property type="protein sequence ID" value="CBI09155.1"/>
    <property type="molecule type" value="Genomic_DNA"/>
</dbReference>
<gene>
    <name evidence="1" type="ORF">CARN6_2712</name>
</gene>
<dbReference type="AlphaFoldDB" id="E6QPI4"/>
<protein>
    <submittedName>
        <fullName evidence="1">Uncharacterized protein</fullName>
    </submittedName>
</protein>
<organism evidence="1">
    <name type="scientific">mine drainage metagenome</name>
    <dbReference type="NCBI Taxonomy" id="410659"/>
    <lineage>
        <taxon>unclassified sequences</taxon>
        <taxon>metagenomes</taxon>
        <taxon>ecological metagenomes</taxon>
    </lineage>
</organism>
<evidence type="ECO:0000313" key="1">
    <source>
        <dbReference type="EMBL" id="CBI09155.1"/>
    </source>
</evidence>